<dbReference type="GO" id="GO:0006310">
    <property type="term" value="P:DNA recombination"/>
    <property type="evidence" value="ECO:0007669"/>
    <property type="project" value="UniProtKB-KW"/>
</dbReference>
<reference evidence="3" key="1">
    <citation type="journal article" date="2014" name="Front. Microbiol.">
        <title>High frequency of phylogenetically diverse reductive dehalogenase-homologous genes in deep subseafloor sedimentary metagenomes.</title>
        <authorList>
            <person name="Kawai M."/>
            <person name="Futagami T."/>
            <person name="Toyoda A."/>
            <person name="Takaki Y."/>
            <person name="Nishi S."/>
            <person name="Hori S."/>
            <person name="Arai W."/>
            <person name="Tsubouchi T."/>
            <person name="Morono Y."/>
            <person name="Uchiyama I."/>
            <person name="Ito T."/>
            <person name="Fujiyama A."/>
            <person name="Inagaki F."/>
            <person name="Takami H."/>
        </authorList>
    </citation>
    <scope>NUCLEOTIDE SEQUENCE</scope>
    <source>
        <strain evidence="3">Expedition CK06-06</strain>
    </source>
</reference>
<dbReference type="PANTHER" id="PTHR30349">
    <property type="entry name" value="PHAGE INTEGRASE-RELATED"/>
    <property type="match status" value="1"/>
</dbReference>
<evidence type="ECO:0000313" key="3">
    <source>
        <dbReference type="EMBL" id="GAI71442.1"/>
    </source>
</evidence>
<dbReference type="GO" id="GO:0015074">
    <property type="term" value="P:DNA integration"/>
    <property type="evidence" value="ECO:0007669"/>
    <property type="project" value="InterPro"/>
</dbReference>
<dbReference type="InterPro" id="IPR002104">
    <property type="entry name" value="Integrase_catalytic"/>
</dbReference>
<keyword evidence="1" id="KW-0233">DNA recombination</keyword>
<dbReference type="InterPro" id="IPR013762">
    <property type="entry name" value="Integrase-like_cat_sf"/>
</dbReference>
<dbReference type="Gene3D" id="1.10.443.10">
    <property type="entry name" value="Intergrase catalytic core"/>
    <property type="match status" value="1"/>
</dbReference>
<dbReference type="PANTHER" id="PTHR30349:SF82">
    <property type="entry name" value="INTEGRASE_RECOMBINASE YOEC-RELATED"/>
    <property type="match status" value="1"/>
</dbReference>
<dbReference type="Pfam" id="PF00589">
    <property type="entry name" value="Phage_integrase"/>
    <property type="match status" value="1"/>
</dbReference>
<organism evidence="3">
    <name type="scientific">marine sediment metagenome</name>
    <dbReference type="NCBI Taxonomy" id="412755"/>
    <lineage>
        <taxon>unclassified sequences</taxon>
        <taxon>metagenomes</taxon>
        <taxon>ecological metagenomes</taxon>
    </lineage>
</organism>
<comment type="caution">
    <text evidence="3">The sequence shown here is derived from an EMBL/GenBank/DDBJ whole genome shotgun (WGS) entry which is preliminary data.</text>
</comment>
<sequence length="209" mass="24450">MLLFNQLDLIKYRGLFSMNIVEPIRSENRIKQIRGNLYRQKNPRDYLLFVFGINSGLRIGDILSLKLADVKDNQGDLKDDLDIKEQKTGKTRKVFFNKQIKEAINYYLKKTGIFDLDNYLFTNEKSKKNKPITRIRAYQLINKWCKDTGLNCKVGGHTLRKTFGYHLRKQGISIEQISSLLNHQNIKVTFRYIGINQDENKEVIKGFGI</sequence>
<feature type="domain" description="Tyr recombinase" evidence="2">
    <location>
        <begin position="19"/>
        <end position="205"/>
    </location>
</feature>
<accession>X1QSA8</accession>
<dbReference type="InterPro" id="IPR050090">
    <property type="entry name" value="Tyrosine_recombinase_XerCD"/>
</dbReference>
<dbReference type="PROSITE" id="PS51898">
    <property type="entry name" value="TYR_RECOMBINASE"/>
    <property type="match status" value="1"/>
</dbReference>
<dbReference type="EMBL" id="BARW01002457">
    <property type="protein sequence ID" value="GAI71442.1"/>
    <property type="molecule type" value="Genomic_DNA"/>
</dbReference>
<evidence type="ECO:0000256" key="1">
    <source>
        <dbReference type="ARBA" id="ARBA00023172"/>
    </source>
</evidence>
<proteinExistence type="predicted"/>
<evidence type="ECO:0000259" key="2">
    <source>
        <dbReference type="PROSITE" id="PS51898"/>
    </source>
</evidence>
<protein>
    <recommendedName>
        <fullName evidence="2">Tyr recombinase domain-containing protein</fullName>
    </recommendedName>
</protein>
<dbReference type="InterPro" id="IPR011010">
    <property type="entry name" value="DNA_brk_join_enz"/>
</dbReference>
<name>X1QSA8_9ZZZZ</name>
<dbReference type="AlphaFoldDB" id="X1QSA8"/>
<dbReference type="SUPFAM" id="SSF56349">
    <property type="entry name" value="DNA breaking-rejoining enzymes"/>
    <property type="match status" value="1"/>
</dbReference>
<gene>
    <name evidence="3" type="ORF">S12H4_06833</name>
</gene>
<dbReference type="GO" id="GO:0003677">
    <property type="term" value="F:DNA binding"/>
    <property type="evidence" value="ECO:0007669"/>
    <property type="project" value="InterPro"/>
</dbReference>